<dbReference type="RefSeq" id="WP_345454585.1">
    <property type="nucleotide sequence ID" value="NZ_BAABKG010000001.1"/>
</dbReference>
<comment type="similarity">
    <text evidence="1">Belongs to the YciI family.</text>
</comment>
<dbReference type="Proteomes" id="UP001500221">
    <property type="component" value="Unassembled WGS sequence"/>
</dbReference>
<dbReference type="InterPro" id="IPR005545">
    <property type="entry name" value="YCII"/>
</dbReference>
<evidence type="ECO:0000313" key="4">
    <source>
        <dbReference type="Proteomes" id="UP001500221"/>
    </source>
</evidence>
<dbReference type="EMBL" id="BAABKG010000001">
    <property type="protein sequence ID" value="GAA5142880.1"/>
    <property type="molecule type" value="Genomic_DNA"/>
</dbReference>
<proteinExistence type="inferred from homology"/>
<organism evidence="3 4">
    <name type="scientific">Nocardioides marinquilinus</name>
    <dbReference type="NCBI Taxonomy" id="1210400"/>
    <lineage>
        <taxon>Bacteria</taxon>
        <taxon>Bacillati</taxon>
        <taxon>Actinomycetota</taxon>
        <taxon>Actinomycetes</taxon>
        <taxon>Propionibacteriales</taxon>
        <taxon>Nocardioidaceae</taxon>
        <taxon>Nocardioides</taxon>
    </lineage>
</organism>
<feature type="domain" description="YCII-related" evidence="2">
    <location>
        <begin position="39"/>
        <end position="106"/>
    </location>
</feature>
<dbReference type="PANTHER" id="PTHR35174">
    <property type="entry name" value="BLL7171 PROTEIN-RELATED"/>
    <property type="match status" value="1"/>
</dbReference>
<dbReference type="PANTHER" id="PTHR35174:SF3">
    <property type="entry name" value="BLL7171 PROTEIN"/>
    <property type="match status" value="1"/>
</dbReference>
<reference evidence="4" key="1">
    <citation type="journal article" date="2019" name="Int. J. Syst. Evol. Microbiol.">
        <title>The Global Catalogue of Microorganisms (GCM) 10K type strain sequencing project: providing services to taxonomists for standard genome sequencing and annotation.</title>
        <authorList>
            <consortium name="The Broad Institute Genomics Platform"/>
            <consortium name="The Broad Institute Genome Sequencing Center for Infectious Disease"/>
            <person name="Wu L."/>
            <person name="Ma J."/>
        </authorList>
    </citation>
    <scope>NUCLEOTIDE SEQUENCE [LARGE SCALE GENOMIC DNA]</scope>
    <source>
        <strain evidence="4">JCM 18459</strain>
    </source>
</reference>
<protein>
    <submittedName>
        <fullName evidence="3">YciI family protein</fullName>
    </submittedName>
</protein>
<dbReference type="Pfam" id="PF03795">
    <property type="entry name" value="YCII"/>
    <property type="match status" value="1"/>
</dbReference>
<gene>
    <name evidence="3" type="ORF">GCM10023340_07120</name>
</gene>
<dbReference type="InterPro" id="IPR011008">
    <property type="entry name" value="Dimeric_a/b-barrel"/>
</dbReference>
<evidence type="ECO:0000256" key="1">
    <source>
        <dbReference type="ARBA" id="ARBA00007689"/>
    </source>
</evidence>
<keyword evidence="4" id="KW-1185">Reference proteome</keyword>
<accession>A0ABP9P9C1</accession>
<evidence type="ECO:0000313" key="3">
    <source>
        <dbReference type="EMBL" id="GAA5142880.1"/>
    </source>
</evidence>
<dbReference type="Gene3D" id="3.30.70.1060">
    <property type="entry name" value="Dimeric alpha+beta barrel"/>
    <property type="match status" value="1"/>
</dbReference>
<dbReference type="SUPFAM" id="SSF54909">
    <property type="entry name" value="Dimeric alpha+beta barrel"/>
    <property type="match status" value="1"/>
</dbReference>
<name>A0ABP9P9C1_9ACTN</name>
<evidence type="ECO:0000259" key="2">
    <source>
        <dbReference type="Pfam" id="PF03795"/>
    </source>
</evidence>
<sequence>MSRYLLLLTEPDHFAKWDAAGDAGQERAFAAFRAFHAAVRERGAIVGGEALAHPATARTVRPGDDPATRPVTEGPYVETVEQLGGFYLVEAPDLATAVDLAALLPAEYDVEVRACLDAGVPDA</sequence>
<comment type="caution">
    <text evidence="3">The sequence shown here is derived from an EMBL/GenBank/DDBJ whole genome shotgun (WGS) entry which is preliminary data.</text>
</comment>